<name>B8KRD4_9GAMM</name>
<feature type="repeat" description="TPR" evidence="1">
    <location>
        <begin position="96"/>
        <end position="129"/>
    </location>
</feature>
<reference evidence="4" key="1">
    <citation type="journal article" date="2013" name="BMC Microbiol.">
        <title>Taxonomy and evolution of bacteriochlorophyll a-containing members of the OM60/NOR5 clade of marine gammaproteobacteria: description of Luminiphilus syltensis gen. nov., sp. nov., reclassification of Haliea rubra as Pseudohaliea rubra gen. nov., comb. nov., and emendation of Chromatocurvus halotolerans.</title>
        <authorList>
            <person name="Spring S."/>
            <person name="Riedel T."/>
            <person name="Sproer C."/>
            <person name="Yan S."/>
            <person name="Harder J."/>
            <person name="Fuchs B.M."/>
        </authorList>
    </citation>
    <scope>NUCLEOTIDE SEQUENCE [LARGE SCALE GENOMIC DNA]</scope>
    <source>
        <strain evidence="4">NOR51-B</strain>
    </source>
</reference>
<dbReference type="EMBL" id="DS999411">
    <property type="protein sequence ID" value="EED34626.1"/>
    <property type="molecule type" value="Genomic_DNA"/>
</dbReference>
<dbReference type="AlphaFoldDB" id="B8KRD4"/>
<keyword evidence="1" id="KW-0802">TPR repeat</keyword>
<dbReference type="SUPFAM" id="SSF48452">
    <property type="entry name" value="TPR-like"/>
    <property type="match status" value="1"/>
</dbReference>
<dbReference type="HOGENOM" id="CLU_107526_0_0_6"/>
<dbReference type="InterPro" id="IPR011990">
    <property type="entry name" value="TPR-like_helical_dom_sf"/>
</dbReference>
<sequence>MDLLNTDPRRIRYGLAAQIMAVSLISLCLLLWLSVSRGSFVSLWLTPDQQARLAYDRLEFAEAFEGFESPAWKGYAAYAAGLYPDSAEVFGRLGTAEGFFNRGTAFMKGREYAKAIGAFELAVQAAPEWEAAQENLRLATYTLDYIERAREQSDTGDESEISADGYVFDNTKKRGLEVEITQQSTIELESAEKWMRAVNTETRDFLRTRFLLEANRGDLP</sequence>
<organism evidence="3 4">
    <name type="scientific">Luminiphilus syltensis NOR5-1B</name>
    <dbReference type="NCBI Taxonomy" id="565045"/>
    <lineage>
        <taxon>Bacteria</taxon>
        <taxon>Pseudomonadati</taxon>
        <taxon>Pseudomonadota</taxon>
        <taxon>Gammaproteobacteria</taxon>
        <taxon>Cellvibrionales</taxon>
        <taxon>Halieaceae</taxon>
        <taxon>Luminiphilus</taxon>
    </lineage>
</organism>
<gene>
    <name evidence="3" type="ORF">NOR51B_564</name>
</gene>
<dbReference type="eggNOG" id="COG0457">
    <property type="taxonomic scope" value="Bacteria"/>
</dbReference>
<protein>
    <submittedName>
        <fullName evidence="3">Tetratricopeptide repeat domain protein</fullName>
    </submittedName>
</protein>
<evidence type="ECO:0000256" key="2">
    <source>
        <dbReference type="SAM" id="Phobius"/>
    </source>
</evidence>
<dbReference type="STRING" id="565045.NOR51B_564"/>
<dbReference type="Proteomes" id="UP000004699">
    <property type="component" value="Unassembled WGS sequence"/>
</dbReference>
<evidence type="ECO:0000256" key="1">
    <source>
        <dbReference type="PROSITE-ProRule" id="PRU00339"/>
    </source>
</evidence>
<feature type="transmembrane region" description="Helical" evidence="2">
    <location>
        <begin position="12"/>
        <end position="33"/>
    </location>
</feature>
<keyword evidence="2" id="KW-1133">Transmembrane helix</keyword>
<dbReference type="Gene3D" id="1.25.40.10">
    <property type="entry name" value="Tetratricopeptide repeat domain"/>
    <property type="match status" value="1"/>
</dbReference>
<dbReference type="PROSITE" id="PS50005">
    <property type="entry name" value="TPR"/>
    <property type="match status" value="1"/>
</dbReference>
<proteinExistence type="predicted"/>
<keyword evidence="2" id="KW-0472">Membrane</keyword>
<evidence type="ECO:0000313" key="3">
    <source>
        <dbReference type="EMBL" id="EED34626.1"/>
    </source>
</evidence>
<accession>B8KRD4</accession>
<evidence type="ECO:0000313" key="4">
    <source>
        <dbReference type="Proteomes" id="UP000004699"/>
    </source>
</evidence>
<keyword evidence="4" id="KW-1185">Reference proteome</keyword>
<dbReference type="InterPro" id="IPR019734">
    <property type="entry name" value="TPR_rpt"/>
</dbReference>
<keyword evidence="2" id="KW-0812">Transmembrane</keyword>